<feature type="region of interest" description="Disordered" evidence="1">
    <location>
        <begin position="1"/>
        <end position="23"/>
    </location>
</feature>
<feature type="compositionally biased region" description="Basic and acidic residues" evidence="1">
    <location>
        <begin position="255"/>
        <end position="272"/>
    </location>
</feature>
<dbReference type="EMBL" id="JBJJXI010000148">
    <property type="protein sequence ID" value="KAL3386060.1"/>
    <property type="molecule type" value="Genomic_DNA"/>
</dbReference>
<feature type="compositionally biased region" description="Basic and acidic residues" evidence="1">
    <location>
        <begin position="199"/>
        <end position="208"/>
    </location>
</feature>
<evidence type="ECO:0000313" key="2">
    <source>
        <dbReference type="EMBL" id="KAL3386060.1"/>
    </source>
</evidence>
<accession>A0ABD2VZ65</accession>
<dbReference type="PANTHER" id="PTHR21838">
    <property type="entry name" value="COILED-COIL DOMAIN-CONTAINING PROTEIN 137"/>
    <property type="match status" value="1"/>
</dbReference>
<proteinExistence type="predicted"/>
<feature type="compositionally biased region" description="Basic residues" evidence="1">
    <location>
        <begin position="1"/>
        <end position="12"/>
    </location>
</feature>
<dbReference type="Proteomes" id="UP001627154">
    <property type="component" value="Unassembled WGS sequence"/>
</dbReference>
<dbReference type="AlphaFoldDB" id="A0ABD2VZ65"/>
<name>A0ABD2VZ65_9HYME</name>
<comment type="caution">
    <text evidence="2">The sequence shown here is derived from an EMBL/GenBank/DDBJ whole genome shotgun (WGS) entry which is preliminary data.</text>
</comment>
<dbReference type="PANTHER" id="PTHR21838:SF2">
    <property type="entry name" value="COILED-COIL DOMAIN-CONTAINING PROTEIN 137"/>
    <property type="match status" value="1"/>
</dbReference>
<feature type="region of interest" description="Disordered" evidence="1">
    <location>
        <begin position="255"/>
        <end position="289"/>
    </location>
</feature>
<keyword evidence="3" id="KW-1185">Reference proteome</keyword>
<sequence>MGRKIPGKKHRGVKDPEKQQAKRLAAVESVINAPPKNIDHQDIPKSLERVIKLKNAVKDGSIGKKQKKKKTKSAKKLIQLGAEQINYKLPDPKARPEKVVPVFNQKPGENKFKFWNRVNEETQAFIKETEFELKYNVEVKRNPATGEVEGFRKKAKEELDQIAIEKLQEKHSNIKRKKKKDKDGEVKVKLSKGQKRKQRLLEKKNKKLEDNADDFQKYEDKIEFGEVAMAPPKLSLPRKAIKTDNKGKNLLLNKMFEEKSSSKKENVQIDKSGKRKNLPIGERRNLEREQSSAIEAYRRLKAQKSANA</sequence>
<dbReference type="InterPro" id="IPR026680">
    <property type="entry name" value="CCDC137"/>
</dbReference>
<evidence type="ECO:0008006" key="4">
    <source>
        <dbReference type="Google" id="ProtNLM"/>
    </source>
</evidence>
<reference evidence="2 3" key="1">
    <citation type="journal article" date="2024" name="bioRxiv">
        <title>A reference genome for Trichogramma kaykai: A tiny desert-dwelling parasitoid wasp with competing sex-ratio distorters.</title>
        <authorList>
            <person name="Culotta J."/>
            <person name="Lindsey A.R."/>
        </authorList>
    </citation>
    <scope>NUCLEOTIDE SEQUENCE [LARGE SCALE GENOMIC DNA]</scope>
    <source>
        <strain evidence="2 3">KSX58</strain>
    </source>
</reference>
<feature type="region of interest" description="Disordered" evidence="1">
    <location>
        <begin position="169"/>
        <end position="208"/>
    </location>
</feature>
<organism evidence="2 3">
    <name type="scientific">Trichogramma kaykai</name>
    <dbReference type="NCBI Taxonomy" id="54128"/>
    <lineage>
        <taxon>Eukaryota</taxon>
        <taxon>Metazoa</taxon>
        <taxon>Ecdysozoa</taxon>
        <taxon>Arthropoda</taxon>
        <taxon>Hexapoda</taxon>
        <taxon>Insecta</taxon>
        <taxon>Pterygota</taxon>
        <taxon>Neoptera</taxon>
        <taxon>Endopterygota</taxon>
        <taxon>Hymenoptera</taxon>
        <taxon>Apocrita</taxon>
        <taxon>Proctotrupomorpha</taxon>
        <taxon>Chalcidoidea</taxon>
        <taxon>Trichogrammatidae</taxon>
        <taxon>Trichogramma</taxon>
    </lineage>
</organism>
<evidence type="ECO:0000256" key="1">
    <source>
        <dbReference type="SAM" id="MobiDB-lite"/>
    </source>
</evidence>
<protein>
    <recommendedName>
        <fullName evidence="4">Coiled-coil domain-containing protein 137</fullName>
    </recommendedName>
</protein>
<gene>
    <name evidence="2" type="ORF">TKK_018284</name>
</gene>
<feature type="compositionally biased region" description="Basic residues" evidence="1">
    <location>
        <begin position="189"/>
        <end position="198"/>
    </location>
</feature>
<evidence type="ECO:0000313" key="3">
    <source>
        <dbReference type="Proteomes" id="UP001627154"/>
    </source>
</evidence>